<organism evidence="3 4">
    <name type="scientific">Reyranella soli</name>
    <dbReference type="NCBI Taxonomy" id="1230389"/>
    <lineage>
        <taxon>Bacteria</taxon>
        <taxon>Pseudomonadati</taxon>
        <taxon>Pseudomonadota</taxon>
        <taxon>Alphaproteobacteria</taxon>
        <taxon>Hyphomicrobiales</taxon>
        <taxon>Reyranellaceae</taxon>
        <taxon>Reyranella</taxon>
    </lineage>
</organism>
<dbReference type="Pfam" id="PF09585">
    <property type="entry name" value="Lin0512_fam"/>
    <property type="match status" value="1"/>
</dbReference>
<dbReference type="OrthoDB" id="7360766at2"/>
<evidence type="ECO:0000256" key="1">
    <source>
        <dbReference type="ARBA" id="ARBA00022741"/>
    </source>
</evidence>
<name>A0A512NQA2_9HYPH</name>
<evidence type="ECO:0000256" key="2">
    <source>
        <dbReference type="ARBA" id="ARBA00023134"/>
    </source>
</evidence>
<dbReference type="Gene3D" id="3.30.1330.20">
    <property type="entry name" value="Tubulin/FtsZ, C-terminal domain"/>
    <property type="match status" value="1"/>
</dbReference>
<dbReference type="PANTHER" id="PTHR34784">
    <property type="entry name" value="50S RIBOSOMAL PROTEIN L34"/>
    <property type="match status" value="1"/>
</dbReference>
<dbReference type="AlphaFoldDB" id="A0A512NQA2"/>
<evidence type="ECO:0000313" key="4">
    <source>
        <dbReference type="Proteomes" id="UP000321058"/>
    </source>
</evidence>
<keyword evidence="1" id="KW-0547">Nucleotide-binding</keyword>
<dbReference type="GO" id="GO:0005525">
    <property type="term" value="F:GTP binding"/>
    <property type="evidence" value="ECO:0007669"/>
    <property type="project" value="UniProtKB-KW"/>
</dbReference>
<evidence type="ECO:0000313" key="3">
    <source>
        <dbReference type="EMBL" id="GEP61135.1"/>
    </source>
</evidence>
<comment type="caution">
    <text evidence="3">The sequence shown here is derived from an EMBL/GenBank/DDBJ whole genome shotgun (WGS) entry which is preliminary data.</text>
</comment>
<dbReference type="RefSeq" id="WP_147156459.1">
    <property type="nucleotide sequence ID" value="NZ_BKAJ01000202.1"/>
</dbReference>
<dbReference type="EMBL" id="BKAJ01000202">
    <property type="protein sequence ID" value="GEP61135.1"/>
    <property type="molecule type" value="Genomic_DNA"/>
</dbReference>
<proteinExistence type="predicted"/>
<dbReference type="InterPro" id="IPR037103">
    <property type="entry name" value="Tubulin/FtsZ-like_C"/>
</dbReference>
<dbReference type="InterPro" id="IPR011719">
    <property type="entry name" value="CHP02058"/>
</dbReference>
<dbReference type="NCBIfam" id="TIGR02058">
    <property type="entry name" value="lin0512_fam"/>
    <property type="match status" value="1"/>
</dbReference>
<keyword evidence="4" id="KW-1185">Reference proteome</keyword>
<accession>A0A512NQA2</accession>
<sequence>MALKRVALEIGMGTDIRGGDYTKAAVRALRDALWHNSLTVATAVGKSSDDMQVEVLIGVPKPELVDKNEVLAVLPHGTGTIKVVEGGLEIPNEAGTDKTVIAQAAAVVRLDL</sequence>
<dbReference type="Proteomes" id="UP000321058">
    <property type="component" value="Unassembled WGS sequence"/>
</dbReference>
<gene>
    <name evidence="3" type="ORF">RSO01_83010</name>
</gene>
<protein>
    <submittedName>
        <fullName evidence="3">Uncharacterized protein</fullName>
    </submittedName>
</protein>
<reference evidence="3 4" key="1">
    <citation type="submission" date="2019-07" db="EMBL/GenBank/DDBJ databases">
        <title>Whole genome shotgun sequence of Reyranella soli NBRC 108950.</title>
        <authorList>
            <person name="Hosoyama A."/>
            <person name="Uohara A."/>
            <person name="Ohji S."/>
            <person name="Ichikawa N."/>
        </authorList>
    </citation>
    <scope>NUCLEOTIDE SEQUENCE [LARGE SCALE GENOMIC DNA]</scope>
    <source>
        <strain evidence="3 4">NBRC 108950</strain>
    </source>
</reference>
<keyword evidence="2" id="KW-0342">GTP-binding</keyword>
<dbReference type="PANTHER" id="PTHR34784:SF1">
    <property type="entry name" value="50S RIBOSOMAL PROTEIN L34"/>
    <property type="match status" value="1"/>
</dbReference>